<evidence type="ECO:0000256" key="1">
    <source>
        <dbReference type="SAM" id="Phobius"/>
    </source>
</evidence>
<protein>
    <submittedName>
        <fullName evidence="2">Cell division protein FtsK</fullName>
    </submittedName>
</protein>
<organism evidence="2 3">
    <name type="scientific">Streptomyces cavernicola</name>
    <dbReference type="NCBI Taxonomy" id="3043613"/>
    <lineage>
        <taxon>Bacteria</taxon>
        <taxon>Bacillati</taxon>
        <taxon>Actinomycetota</taxon>
        <taxon>Actinomycetes</taxon>
        <taxon>Kitasatosporales</taxon>
        <taxon>Streptomycetaceae</taxon>
        <taxon>Streptomyces</taxon>
    </lineage>
</organism>
<keyword evidence="1" id="KW-0472">Membrane</keyword>
<keyword evidence="1" id="KW-1133">Transmembrane helix</keyword>
<dbReference type="Proteomes" id="UP001223978">
    <property type="component" value="Unassembled WGS sequence"/>
</dbReference>
<dbReference type="SUPFAM" id="SSF52540">
    <property type="entry name" value="P-loop containing nucleoside triphosphate hydrolases"/>
    <property type="match status" value="1"/>
</dbReference>
<keyword evidence="3" id="KW-1185">Reference proteome</keyword>
<dbReference type="PANTHER" id="PTHR22683:SF41">
    <property type="entry name" value="DNA TRANSLOCASE FTSK"/>
    <property type="match status" value="1"/>
</dbReference>
<comment type="caution">
    <text evidence="2">The sequence shown here is derived from an EMBL/GenBank/DDBJ whole genome shotgun (WGS) entry which is preliminary data.</text>
</comment>
<dbReference type="PANTHER" id="PTHR22683">
    <property type="entry name" value="SPORULATION PROTEIN RELATED"/>
    <property type="match status" value="1"/>
</dbReference>
<accession>A0ABT6SKZ3</accession>
<keyword evidence="2" id="KW-0131">Cell cycle</keyword>
<gene>
    <name evidence="2" type="ORF">QIS96_34180</name>
</gene>
<dbReference type="InterPro" id="IPR027417">
    <property type="entry name" value="P-loop_NTPase"/>
</dbReference>
<name>A0ABT6SKZ3_9ACTN</name>
<dbReference type="EMBL" id="JASCIQ010000053">
    <property type="protein sequence ID" value="MDI3408853.1"/>
    <property type="molecule type" value="Genomic_DNA"/>
</dbReference>
<feature type="transmembrane region" description="Helical" evidence="1">
    <location>
        <begin position="12"/>
        <end position="34"/>
    </location>
</feature>
<dbReference type="GO" id="GO:0051301">
    <property type="term" value="P:cell division"/>
    <property type="evidence" value="ECO:0007669"/>
    <property type="project" value="UniProtKB-KW"/>
</dbReference>
<keyword evidence="2" id="KW-0132">Cell division</keyword>
<dbReference type="InterPro" id="IPR050206">
    <property type="entry name" value="FtsK/SpoIIIE/SftA"/>
</dbReference>
<dbReference type="RefSeq" id="WP_282546731.1">
    <property type="nucleotide sequence ID" value="NZ_JASCIQ010000053.1"/>
</dbReference>
<evidence type="ECO:0000313" key="2">
    <source>
        <dbReference type="EMBL" id="MDI3408853.1"/>
    </source>
</evidence>
<reference evidence="2 3" key="1">
    <citation type="submission" date="2023-05" db="EMBL/GenBank/DDBJ databases">
        <title>Draft genome sequence of Streptomyces sp. B-S-A6 isolated from a cave soil in Thailand.</title>
        <authorList>
            <person name="Chamroensaksri N."/>
            <person name="Muangham S."/>
        </authorList>
    </citation>
    <scope>NUCLEOTIDE SEQUENCE [LARGE SCALE GENOMIC DNA]</scope>
    <source>
        <strain evidence="2 3">B-S-A6</strain>
    </source>
</reference>
<dbReference type="Gene3D" id="3.40.50.300">
    <property type="entry name" value="P-loop containing nucleotide triphosphate hydrolases"/>
    <property type="match status" value="1"/>
</dbReference>
<sequence>MNPIDLMDTYGPVVVGLGLAFFAVWGLVLAVRYVRADTDLRASMRQAVRVRRTWPRLAEMAGLCVVDRKPTLSAQIAREFSTEQTRPIEPRTLTPTIKVRPDRFGVVVTAKCLPKVSLKEFQKAAEYLADAWGCVRISVTPAKKPGQVVIRGVRHDPLAEMTTHVPTGEPPANITRMILGLDEYGVTAFLALKEVSGVVGAGRPGTGKSSVINKAIADFSPSPLVQFAVVDGKAEAVGEGDYAEVADRLFRYVGDDVTAANRFFREMVELRRARVKAARGVFGTQDMWHKGPTAEWPIVVLIIDEAHTFFRDYKGSDRETKRLAALTAENARLVEDLVKKGRSAGIITFVITQKATGDAIPTFIRDNCAVGFSFAQRTTEASVAALGDNIREYPDMDPVELQDPMFTGVLVMKAPNSKGFIRVRTPYVSAEHAAQVAAETAHLMRDPFQLLAALTGRRITVRLDKPEPGTDGLAA</sequence>
<keyword evidence="1" id="KW-0812">Transmembrane</keyword>
<proteinExistence type="predicted"/>
<evidence type="ECO:0000313" key="3">
    <source>
        <dbReference type="Proteomes" id="UP001223978"/>
    </source>
</evidence>